<dbReference type="InterPro" id="IPR000719">
    <property type="entry name" value="Prot_kinase_dom"/>
</dbReference>
<feature type="domain" description="Protein kinase" evidence="5">
    <location>
        <begin position="273"/>
        <end position="540"/>
    </location>
</feature>
<keyword evidence="2" id="KW-0547">Nucleotide-binding</keyword>
<dbReference type="PROSITE" id="PS50011">
    <property type="entry name" value="PROTEIN_KINASE_DOM"/>
    <property type="match status" value="1"/>
</dbReference>
<dbReference type="GO" id="GO:0005524">
    <property type="term" value="F:ATP binding"/>
    <property type="evidence" value="ECO:0007669"/>
    <property type="project" value="UniProtKB-KW"/>
</dbReference>
<keyword evidence="6" id="KW-0723">Serine/threonine-protein kinase</keyword>
<protein>
    <submittedName>
        <fullName evidence="6">Serine/threonine protein kinase</fullName>
    </submittedName>
</protein>
<organism evidence="6 7">
    <name type="scientific">Oceanospirillum linum</name>
    <dbReference type="NCBI Taxonomy" id="966"/>
    <lineage>
        <taxon>Bacteria</taxon>
        <taxon>Pseudomonadati</taxon>
        <taxon>Pseudomonadota</taxon>
        <taxon>Gammaproteobacteria</taxon>
        <taxon>Oceanospirillales</taxon>
        <taxon>Oceanospirillaceae</taxon>
        <taxon>Oceanospirillum</taxon>
    </lineage>
</organism>
<dbReference type="RefSeq" id="WP_238377599.1">
    <property type="nucleotide sequence ID" value="NZ_FXTS01000007.1"/>
</dbReference>
<dbReference type="AlphaFoldDB" id="A0A1T1H9H2"/>
<reference evidence="6" key="1">
    <citation type="submission" date="2017-02" db="EMBL/GenBank/DDBJ databases">
        <title>Draft Genome Sequence of the Salt Water Bacterium Oceanospirillum linum ATCC 11336.</title>
        <authorList>
            <person name="Trachtenberg A.M."/>
            <person name="Carney J.G."/>
            <person name="Linnane J.D."/>
            <person name="Rheaume B.A."/>
            <person name="Pitts N.L."/>
            <person name="Mykles D.L."/>
            <person name="Maclea K.S."/>
        </authorList>
    </citation>
    <scope>NUCLEOTIDE SEQUENCE [LARGE SCALE GENOMIC DNA]</scope>
    <source>
        <strain evidence="6">ATCC 11336</strain>
    </source>
</reference>
<evidence type="ECO:0000256" key="2">
    <source>
        <dbReference type="ARBA" id="ARBA00022741"/>
    </source>
</evidence>
<dbReference type="InterPro" id="IPR036457">
    <property type="entry name" value="PPM-type-like_dom_sf"/>
</dbReference>
<dbReference type="PANTHER" id="PTHR43289">
    <property type="entry name" value="MITOGEN-ACTIVATED PROTEIN KINASE KINASE KINASE 20-RELATED"/>
    <property type="match status" value="1"/>
</dbReference>
<dbReference type="Gene3D" id="1.10.510.10">
    <property type="entry name" value="Transferase(Phosphotransferase) domain 1"/>
    <property type="match status" value="1"/>
</dbReference>
<dbReference type="EMBL" id="MTSD02000006">
    <property type="protein sequence ID" value="OOV86514.1"/>
    <property type="molecule type" value="Genomic_DNA"/>
</dbReference>
<name>A0A1T1H9H2_OCELI</name>
<keyword evidence="4" id="KW-0067">ATP-binding</keyword>
<keyword evidence="1" id="KW-0808">Transferase</keyword>
<dbReference type="GO" id="GO:0004674">
    <property type="term" value="F:protein serine/threonine kinase activity"/>
    <property type="evidence" value="ECO:0007669"/>
    <property type="project" value="UniProtKB-KW"/>
</dbReference>
<evidence type="ECO:0000256" key="4">
    <source>
        <dbReference type="ARBA" id="ARBA00022840"/>
    </source>
</evidence>
<dbReference type="SUPFAM" id="SSF81606">
    <property type="entry name" value="PP2C-like"/>
    <property type="match status" value="1"/>
</dbReference>
<dbReference type="SUPFAM" id="SSF56112">
    <property type="entry name" value="Protein kinase-like (PK-like)"/>
    <property type="match status" value="1"/>
</dbReference>
<keyword evidence="3 6" id="KW-0418">Kinase</keyword>
<gene>
    <name evidence="6" type="ORF">BTA35_0213520</name>
</gene>
<evidence type="ECO:0000313" key="6">
    <source>
        <dbReference type="EMBL" id="OOV86514.1"/>
    </source>
</evidence>
<dbReference type="PANTHER" id="PTHR43289:SF6">
    <property type="entry name" value="SERINE_THREONINE-PROTEIN KINASE NEKL-3"/>
    <property type="match status" value="1"/>
</dbReference>
<evidence type="ECO:0000259" key="5">
    <source>
        <dbReference type="PROSITE" id="PS50011"/>
    </source>
</evidence>
<evidence type="ECO:0000256" key="3">
    <source>
        <dbReference type="ARBA" id="ARBA00022777"/>
    </source>
</evidence>
<dbReference type="Pfam" id="PF00069">
    <property type="entry name" value="Pkinase"/>
    <property type="match status" value="1"/>
</dbReference>
<dbReference type="InterPro" id="IPR011009">
    <property type="entry name" value="Kinase-like_dom_sf"/>
</dbReference>
<sequence>MTRDSQLKISYGQAFIAPDRNSIRSTMSVRIPEGSGLAVKGVSAVVADSTWRNVIAKQAAETCVRGFLADYYATPDNWDVKTSATKVLSALNGWLFSQGKNVTNGNYISSFSSVVLKGRHGHLFHMGDTLVYRLRGGEFEQLNREHTNFIGGYRYPSRALGLDPSVDIDYHQFSLKQGDILLFTTQASKGTLVASDYVQQIRHNASDLNEACDQLLNVAMEKASARGYSSTHFCFQLVRIDMLPEESGDTIGEAFGALPVPRELNIGDDLDGYRVMEVLNKSNMSCIYRVEDKHTGREMVLKAPSPQLESRKDFLRQFIMQQWVVERVNSPYVAKIVDASRPRNYLYYLREFVDGRTLTEWMLQNPHAELRRLIDLIEQMVKAVRALHRRDILCQGLHPDNILVDQRGMIKLIDFASCAVPGTDDLPSPLSIVRMVGLTPFSAPEYRLNREPGPNADQFSLAVIAYWMLTGQQPYADQMEHFHSRVDFSRLEYLPSYQFNPMVPVWLDGTLRRALQPNPELRYRRLSEFIYDLKKPNPHYMKEGAMPLVERNPLMFWKGLSGILLLLLIGSMVT</sequence>
<keyword evidence="7" id="KW-1185">Reference proteome</keyword>
<dbReference type="CDD" id="cd14014">
    <property type="entry name" value="STKc_PknB_like"/>
    <property type="match status" value="1"/>
</dbReference>
<proteinExistence type="predicted"/>
<accession>A0A1T1H9H2</accession>
<dbReference type="Gene3D" id="3.60.40.10">
    <property type="entry name" value="PPM-type phosphatase domain"/>
    <property type="match status" value="1"/>
</dbReference>
<evidence type="ECO:0000313" key="7">
    <source>
        <dbReference type="Proteomes" id="UP000190064"/>
    </source>
</evidence>
<dbReference type="Gene3D" id="3.30.200.20">
    <property type="entry name" value="Phosphorylase Kinase, domain 1"/>
    <property type="match status" value="1"/>
</dbReference>
<evidence type="ECO:0000256" key="1">
    <source>
        <dbReference type="ARBA" id="ARBA00022679"/>
    </source>
</evidence>
<dbReference type="Proteomes" id="UP000190064">
    <property type="component" value="Unassembled WGS sequence"/>
</dbReference>
<dbReference type="STRING" id="966.BTA35_0213520"/>
<dbReference type="SMART" id="SM00220">
    <property type="entry name" value="S_TKc"/>
    <property type="match status" value="1"/>
</dbReference>
<comment type="caution">
    <text evidence="6">The sequence shown here is derived from an EMBL/GenBank/DDBJ whole genome shotgun (WGS) entry which is preliminary data.</text>
</comment>